<evidence type="ECO:0000313" key="2">
    <source>
        <dbReference type="Proteomes" id="UP000051581"/>
    </source>
</evidence>
<gene>
    <name evidence="1" type="ORF">FD17_GL000439</name>
</gene>
<dbReference type="Proteomes" id="UP000051581">
    <property type="component" value="Unassembled WGS sequence"/>
</dbReference>
<reference evidence="1 2" key="1">
    <citation type="journal article" date="2015" name="Genome Announc.">
        <title>Expanding the biotechnology potential of lactobacilli through comparative genomics of 213 strains and associated genera.</title>
        <authorList>
            <person name="Sun Z."/>
            <person name="Harris H.M."/>
            <person name="McCann A."/>
            <person name="Guo C."/>
            <person name="Argimon S."/>
            <person name="Zhang W."/>
            <person name="Yang X."/>
            <person name="Jeffery I.B."/>
            <person name="Cooney J.C."/>
            <person name="Kagawa T.F."/>
            <person name="Liu W."/>
            <person name="Song Y."/>
            <person name="Salvetti E."/>
            <person name="Wrobel A."/>
            <person name="Rasinkangas P."/>
            <person name="Parkhill J."/>
            <person name="Rea M.C."/>
            <person name="O'Sullivan O."/>
            <person name="Ritari J."/>
            <person name="Douillard F.P."/>
            <person name="Paul Ross R."/>
            <person name="Yang R."/>
            <person name="Briner A.E."/>
            <person name="Felis G.E."/>
            <person name="de Vos W.M."/>
            <person name="Barrangou R."/>
            <person name="Klaenhammer T.R."/>
            <person name="Caufield P.W."/>
            <person name="Cui Y."/>
            <person name="Zhang H."/>
            <person name="O'Toole P.W."/>
        </authorList>
    </citation>
    <scope>NUCLEOTIDE SEQUENCE [LARGE SCALE GENOMIC DNA]</scope>
    <source>
        <strain evidence="1 2">DSM 19904</strain>
    </source>
</reference>
<accession>A0A0R1L5Z4</accession>
<protein>
    <recommendedName>
        <fullName evidence="3">Antitoxin of toxin-antitoxin stability system</fullName>
    </recommendedName>
</protein>
<evidence type="ECO:0008006" key="3">
    <source>
        <dbReference type="Google" id="ProtNLM"/>
    </source>
</evidence>
<sequence>MSVKIRKVGNSNTLTVPNDIKPIAHEFDVFQGRDGVIVYVPKHDNPFHNEAFIESHDLKQQEEFGGKLVGNEIPKD</sequence>
<evidence type="ECO:0000313" key="1">
    <source>
        <dbReference type="EMBL" id="KRK88297.1"/>
    </source>
</evidence>
<organism evidence="1 2">
    <name type="scientific">Lentilactobacillus sunkii DSM 19904</name>
    <dbReference type="NCBI Taxonomy" id="1423808"/>
    <lineage>
        <taxon>Bacteria</taxon>
        <taxon>Bacillati</taxon>
        <taxon>Bacillota</taxon>
        <taxon>Bacilli</taxon>
        <taxon>Lactobacillales</taxon>
        <taxon>Lactobacillaceae</taxon>
        <taxon>Lentilactobacillus</taxon>
    </lineage>
</organism>
<dbReference type="AlphaFoldDB" id="A0A0R1L5Z4"/>
<comment type="caution">
    <text evidence="1">The sequence shown here is derived from an EMBL/GenBank/DDBJ whole genome shotgun (WGS) entry which is preliminary data.</text>
</comment>
<dbReference type="EMBL" id="AZEA01000010">
    <property type="protein sequence ID" value="KRK88297.1"/>
    <property type="molecule type" value="Genomic_DNA"/>
</dbReference>
<dbReference type="OrthoDB" id="71707at2"/>
<proteinExistence type="predicted"/>
<dbReference type="RefSeq" id="WP_057825126.1">
    <property type="nucleotide sequence ID" value="NZ_AZEA01000010.1"/>
</dbReference>
<name>A0A0R1L5Z4_9LACO</name>
<keyword evidence="2" id="KW-1185">Reference proteome</keyword>